<evidence type="ECO:0000256" key="1">
    <source>
        <dbReference type="SAM" id="MobiDB-lite"/>
    </source>
</evidence>
<accession>A0AAW1JGT4</accession>
<dbReference type="Proteomes" id="UP001458880">
    <property type="component" value="Unassembled WGS sequence"/>
</dbReference>
<dbReference type="EMBL" id="JASPKY010000390">
    <property type="protein sequence ID" value="KAK9702505.1"/>
    <property type="molecule type" value="Genomic_DNA"/>
</dbReference>
<sequence>MTDLIEEEIRARHQRPTETFQDYLTALLTLMRRGKELNASERVERVCRNMRSEYKLCARRDAFNTLKELAAEYEQIQKETMTAPGEMTINEWQLCRHPGMTTKGHIYPSGSKKRAQEQSQQEMQAMWS</sequence>
<reference evidence="2 3" key="1">
    <citation type="journal article" date="2024" name="BMC Genomics">
        <title>De novo assembly and annotation of Popillia japonica's genome with initial clues to its potential as an invasive pest.</title>
        <authorList>
            <person name="Cucini C."/>
            <person name="Boschi S."/>
            <person name="Funari R."/>
            <person name="Cardaioli E."/>
            <person name="Iannotti N."/>
            <person name="Marturano G."/>
            <person name="Paoli F."/>
            <person name="Bruttini M."/>
            <person name="Carapelli A."/>
            <person name="Frati F."/>
            <person name="Nardi F."/>
        </authorList>
    </citation>
    <scope>NUCLEOTIDE SEQUENCE [LARGE SCALE GENOMIC DNA]</scope>
    <source>
        <strain evidence="2">DMR45628</strain>
    </source>
</reference>
<proteinExistence type="predicted"/>
<dbReference type="AlphaFoldDB" id="A0AAW1JGT4"/>
<protein>
    <recommendedName>
        <fullName evidence="4">Gag protein</fullName>
    </recommendedName>
</protein>
<evidence type="ECO:0000313" key="2">
    <source>
        <dbReference type="EMBL" id="KAK9702505.1"/>
    </source>
</evidence>
<evidence type="ECO:0008006" key="4">
    <source>
        <dbReference type="Google" id="ProtNLM"/>
    </source>
</evidence>
<feature type="compositionally biased region" description="Low complexity" evidence="1">
    <location>
        <begin position="117"/>
        <end position="128"/>
    </location>
</feature>
<gene>
    <name evidence="2" type="ORF">QE152_g29884</name>
</gene>
<comment type="caution">
    <text evidence="2">The sequence shown here is derived from an EMBL/GenBank/DDBJ whole genome shotgun (WGS) entry which is preliminary data.</text>
</comment>
<evidence type="ECO:0000313" key="3">
    <source>
        <dbReference type="Proteomes" id="UP001458880"/>
    </source>
</evidence>
<organism evidence="2 3">
    <name type="scientific">Popillia japonica</name>
    <name type="common">Japanese beetle</name>
    <dbReference type="NCBI Taxonomy" id="7064"/>
    <lineage>
        <taxon>Eukaryota</taxon>
        <taxon>Metazoa</taxon>
        <taxon>Ecdysozoa</taxon>
        <taxon>Arthropoda</taxon>
        <taxon>Hexapoda</taxon>
        <taxon>Insecta</taxon>
        <taxon>Pterygota</taxon>
        <taxon>Neoptera</taxon>
        <taxon>Endopterygota</taxon>
        <taxon>Coleoptera</taxon>
        <taxon>Polyphaga</taxon>
        <taxon>Scarabaeiformia</taxon>
        <taxon>Scarabaeidae</taxon>
        <taxon>Rutelinae</taxon>
        <taxon>Popillia</taxon>
    </lineage>
</organism>
<keyword evidence="3" id="KW-1185">Reference proteome</keyword>
<name>A0AAW1JGT4_POPJA</name>
<feature type="region of interest" description="Disordered" evidence="1">
    <location>
        <begin position="103"/>
        <end position="128"/>
    </location>
</feature>